<accession>A0A9Q9AUJ6</accession>
<proteinExistence type="predicted"/>
<name>A0A9Q9AUJ6_9PEZI</name>
<gene>
    <name evidence="3" type="ORF">Slin15195_G089880</name>
</gene>
<dbReference type="Proteomes" id="UP001056384">
    <property type="component" value="Chromosome 7"/>
</dbReference>
<dbReference type="EMBL" id="CP099424">
    <property type="protein sequence ID" value="USW55669.1"/>
    <property type="molecule type" value="Genomic_DNA"/>
</dbReference>
<feature type="coiled-coil region" evidence="1">
    <location>
        <begin position="161"/>
        <end position="346"/>
    </location>
</feature>
<reference evidence="3" key="1">
    <citation type="submission" date="2022-06" db="EMBL/GenBank/DDBJ databases">
        <title>Complete genome sequences of two strains of the flax pathogen Septoria linicola.</title>
        <authorList>
            <person name="Lapalu N."/>
            <person name="Simon A."/>
            <person name="Demenou B."/>
            <person name="Paumier D."/>
            <person name="Guillot M.-P."/>
            <person name="Gout L."/>
            <person name="Valade R."/>
        </authorList>
    </citation>
    <scope>NUCLEOTIDE SEQUENCE</scope>
    <source>
        <strain evidence="3">SE15195</strain>
    </source>
</reference>
<evidence type="ECO:0000313" key="3">
    <source>
        <dbReference type="EMBL" id="USW55669.1"/>
    </source>
</evidence>
<feature type="compositionally biased region" description="Acidic residues" evidence="2">
    <location>
        <begin position="630"/>
        <end position="640"/>
    </location>
</feature>
<sequence>MATHDFQAHVSLAEKLDDVQVDVAEIDADLPSPQFERPTMLGPMPHEAHTTVVGKPHIIKERILFLDGAHDQHLQAKYFFERGLAQDHLRARQLLLEMDRMHERIEEYTEIIERKERESHSHTHEHEERKSEVAKLKIELTAALASVVEYKQKLSDRDCELGEARREIAEQKDVYKYLKEESEKTETTLEQTSLLLVATEERCKHAEEDAKRHECELRDIKESYSELESKYSETSSKYESTKSEYLSIKQSHAVLKKEKHEWLHEKGELEEHLRKCNHRHEETKRKLKETIEHHEKMEKEYKETIERTEREVRELHEKQSRLKSEKKELEEKIKHHIRNYEDEHCRYEDAEDRCSKWKLKHDHCDRELTSIREELLLLQTSHATLQTTLTKKTEEVKRITKQKDHFESSYHSKYTELESSHRDLLLCKETLRRHEVTIKEKSTEIHTLTERIEHLSSSYESSHSRCTDLEAELSSLTAVVVSLRLELSTSHSSHEHTKTRLHECETRYSELEESYSHSHSEHEDYEFQLGQLRNMLREVREEKERAIRARVEADQERDQAVLRWEERGREMERLVEDGRNGTGYGLGHGHHEHGHGFTRREKTVVRRGMEFRTMSGSGSGNGSVIAEQQREEEEDEGVEA</sequence>
<dbReference type="AlphaFoldDB" id="A0A9Q9AUJ6"/>
<organism evidence="3 4">
    <name type="scientific">Septoria linicola</name>
    <dbReference type="NCBI Taxonomy" id="215465"/>
    <lineage>
        <taxon>Eukaryota</taxon>
        <taxon>Fungi</taxon>
        <taxon>Dikarya</taxon>
        <taxon>Ascomycota</taxon>
        <taxon>Pezizomycotina</taxon>
        <taxon>Dothideomycetes</taxon>
        <taxon>Dothideomycetidae</taxon>
        <taxon>Mycosphaerellales</taxon>
        <taxon>Mycosphaerellaceae</taxon>
        <taxon>Septoria</taxon>
    </lineage>
</organism>
<feature type="region of interest" description="Disordered" evidence="2">
    <location>
        <begin position="612"/>
        <end position="640"/>
    </location>
</feature>
<evidence type="ECO:0000256" key="1">
    <source>
        <dbReference type="SAM" id="Coils"/>
    </source>
</evidence>
<keyword evidence="4" id="KW-1185">Reference proteome</keyword>
<dbReference type="SUPFAM" id="SSF57997">
    <property type="entry name" value="Tropomyosin"/>
    <property type="match status" value="1"/>
</dbReference>
<feature type="coiled-coil region" evidence="1">
    <location>
        <begin position="91"/>
        <end position="125"/>
    </location>
</feature>
<feature type="coiled-coil region" evidence="1">
    <location>
        <begin position="522"/>
        <end position="559"/>
    </location>
</feature>
<evidence type="ECO:0000313" key="4">
    <source>
        <dbReference type="Proteomes" id="UP001056384"/>
    </source>
</evidence>
<protein>
    <submittedName>
        <fullName evidence="3">Uncharacterized protein</fullName>
    </submittedName>
</protein>
<keyword evidence="1" id="KW-0175">Coiled coil</keyword>
<evidence type="ECO:0000256" key="2">
    <source>
        <dbReference type="SAM" id="MobiDB-lite"/>
    </source>
</evidence>
<dbReference type="PANTHER" id="PTHR18937">
    <property type="entry name" value="STRUCTURAL MAINTENANCE OF CHROMOSOMES SMC FAMILY MEMBER"/>
    <property type="match status" value="1"/>
</dbReference>